<comment type="caution">
    <text evidence="2">The sequence shown here is derived from an EMBL/GenBank/DDBJ whole genome shotgun (WGS) entry which is preliminary data.</text>
</comment>
<organism evidence="2 3">
    <name type="scientific">Deinococcus aluminii</name>
    <dbReference type="NCBI Taxonomy" id="1656885"/>
    <lineage>
        <taxon>Bacteria</taxon>
        <taxon>Thermotogati</taxon>
        <taxon>Deinococcota</taxon>
        <taxon>Deinococci</taxon>
        <taxon>Deinococcales</taxon>
        <taxon>Deinococcaceae</taxon>
        <taxon>Deinococcus</taxon>
    </lineage>
</organism>
<proteinExistence type="predicted"/>
<evidence type="ECO:0000313" key="2">
    <source>
        <dbReference type="EMBL" id="GAA5531806.1"/>
    </source>
</evidence>
<feature type="transmembrane region" description="Helical" evidence="1">
    <location>
        <begin position="67"/>
        <end position="91"/>
    </location>
</feature>
<sequence length="100" mass="11284">MSIKRGSALQPALLILLGFWGHLWLDDLAASASAFPLKTFWEVLASGLWLAVGVWAWSLFRRRQQRVVGVVTACLFCLASLFNLLSLWYTWQAELISRSS</sequence>
<dbReference type="EMBL" id="BAABRV010000001">
    <property type="protein sequence ID" value="GAA5531806.1"/>
    <property type="molecule type" value="Genomic_DNA"/>
</dbReference>
<keyword evidence="1" id="KW-0472">Membrane</keyword>
<dbReference type="Proteomes" id="UP001404956">
    <property type="component" value="Unassembled WGS sequence"/>
</dbReference>
<gene>
    <name evidence="2" type="ORF">Dalu01_00181</name>
</gene>
<accession>A0ABP9XBE2</accession>
<reference evidence="2 3" key="1">
    <citation type="submission" date="2024-02" db="EMBL/GenBank/DDBJ databases">
        <title>Deinococcus aluminii NBRC 112889.</title>
        <authorList>
            <person name="Ichikawa N."/>
            <person name="Katano-Makiyama Y."/>
            <person name="Hidaka K."/>
        </authorList>
    </citation>
    <scope>NUCLEOTIDE SEQUENCE [LARGE SCALE GENOMIC DNA]</scope>
    <source>
        <strain evidence="2 3">NBRC 112889</strain>
    </source>
</reference>
<evidence type="ECO:0000313" key="3">
    <source>
        <dbReference type="Proteomes" id="UP001404956"/>
    </source>
</evidence>
<protein>
    <submittedName>
        <fullName evidence="2">Uncharacterized protein</fullName>
    </submittedName>
</protein>
<keyword evidence="1" id="KW-0812">Transmembrane</keyword>
<evidence type="ECO:0000256" key="1">
    <source>
        <dbReference type="SAM" id="Phobius"/>
    </source>
</evidence>
<dbReference type="RefSeq" id="WP_345450343.1">
    <property type="nucleotide sequence ID" value="NZ_BAABRV010000001.1"/>
</dbReference>
<feature type="transmembrane region" description="Helical" evidence="1">
    <location>
        <begin position="44"/>
        <end position="60"/>
    </location>
</feature>
<keyword evidence="3" id="KW-1185">Reference proteome</keyword>
<name>A0ABP9XBE2_9DEIO</name>
<keyword evidence="1" id="KW-1133">Transmembrane helix</keyword>